<organism evidence="1 2">
    <name type="scientific">Gemmata obscuriglobus</name>
    <dbReference type="NCBI Taxonomy" id="114"/>
    <lineage>
        <taxon>Bacteria</taxon>
        <taxon>Pseudomonadati</taxon>
        <taxon>Planctomycetota</taxon>
        <taxon>Planctomycetia</taxon>
        <taxon>Gemmatales</taxon>
        <taxon>Gemmataceae</taxon>
        <taxon>Gemmata</taxon>
    </lineage>
</organism>
<accession>A0A2Z3H3S6</accession>
<dbReference type="Pfam" id="PF13267">
    <property type="entry name" value="DUF4058"/>
    <property type="match status" value="1"/>
</dbReference>
<evidence type="ECO:0000313" key="1">
    <source>
        <dbReference type="EMBL" id="AWM36274.1"/>
    </source>
</evidence>
<keyword evidence="2" id="KW-1185">Reference proteome</keyword>
<dbReference type="EMBL" id="CP025958">
    <property type="protein sequence ID" value="AWM36274.1"/>
    <property type="molecule type" value="Genomic_DNA"/>
</dbReference>
<dbReference type="RefSeq" id="WP_010042787.1">
    <property type="nucleotide sequence ID" value="NZ_CP025958.1"/>
</dbReference>
<dbReference type="AlphaFoldDB" id="A0A2Z3H3S6"/>
<dbReference type="OrthoDB" id="272536at2"/>
<name>A0A2Z3H3S6_9BACT</name>
<gene>
    <name evidence="1" type="ORF">C1280_04090</name>
</gene>
<dbReference type="KEGG" id="gog:C1280_04090"/>
<dbReference type="Proteomes" id="UP000245802">
    <property type="component" value="Chromosome"/>
</dbReference>
<dbReference type="InterPro" id="IPR025132">
    <property type="entry name" value="DUF4058"/>
</dbReference>
<reference evidence="1 2" key="1">
    <citation type="submission" date="2018-01" db="EMBL/GenBank/DDBJ databases">
        <title>G. obscuriglobus.</title>
        <authorList>
            <person name="Franke J."/>
            <person name="Blomberg W."/>
            <person name="Selmecki A."/>
        </authorList>
    </citation>
    <scope>NUCLEOTIDE SEQUENCE [LARGE SCALE GENOMIC DNA]</scope>
    <source>
        <strain evidence="1 2">DSM 5831</strain>
    </source>
</reference>
<sequence length="263" mass="28792">MPSPFPGMDPWLERPMVFPDVHHGLITYLKAAIFAALPPGYTVSTSNRVWVDIEPDVIVVGPDPAPGDGAHLAATMSAAGLLAIKADEVLSDPIEEPYLAIVSGEGDRLVTAVEVLSLANKRAEDRGRTSYRHKQNEYRLSNVNVVEIDLLRGGPHTTAVPLPRLRAVAPNCDYHISVMVAGSPRHYFVAPITLADRLPHVPIPLDSGVEPVTIDLQAVFDRCYDEGGFARRVKYAKQQPEPSLTREQQAWAEDLLRTKGLLP</sequence>
<protein>
    <submittedName>
        <fullName evidence="1">DUF4058 domain-containing protein</fullName>
    </submittedName>
</protein>
<evidence type="ECO:0000313" key="2">
    <source>
        <dbReference type="Proteomes" id="UP000245802"/>
    </source>
</evidence>
<proteinExistence type="predicted"/>